<dbReference type="GO" id="GO:0016887">
    <property type="term" value="F:ATP hydrolysis activity"/>
    <property type="evidence" value="ECO:0007669"/>
    <property type="project" value="InterPro"/>
</dbReference>
<dbReference type="GO" id="GO:0006260">
    <property type="term" value="P:DNA replication"/>
    <property type="evidence" value="ECO:0007669"/>
    <property type="project" value="UniProtKB-UniRule"/>
</dbReference>
<keyword evidence="5 7" id="KW-0175">Coiled coil</keyword>
<dbReference type="SUPFAM" id="SSF75553">
    <property type="entry name" value="Smc hinge domain"/>
    <property type="match status" value="1"/>
</dbReference>
<dbReference type="InterPro" id="IPR027417">
    <property type="entry name" value="P-loop_NTPase"/>
</dbReference>
<keyword evidence="6 7" id="KW-0238">DNA-binding</keyword>
<dbReference type="GO" id="GO:0005737">
    <property type="term" value="C:cytoplasm"/>
    <property type="evidence" value="ECO:0007669"/>
    <property type="project" value="UniProtKB-SubCell"/>
</dbReference>
<comment type="similarity">
    <text evidence="7">Belongs to the SMC family.</text>
</comment>
<keyword evidence="2 7" id="KW-0963">Cytoplasm</keyword>
<evidence type="ECO:0000256" key="3">
    <source>
        <dbReference type="ARBA" id="ARBA00022741"/>
    </source>
</evidence>
<dbReference type="Gene3D" id="1.20.1060.20">
    <property type="match status" value="1"/>
</dbReference>
<dbReference type="InterPro" id="IPR036277">
    <property type="entry name" value="SMC_hinge_sf"/>
</dbReference>
<name>A0A7C1FHA1_9CHLR</name>
<evidence type="ECO:0000256" key="5">
    <source>
        <dbReference type="ARBA" id="ARBA00023054"/>
    </source>
</evidence>
<keyword evidence="3 7" id="KW-0547">Nucleotide-binding</keyword>
<dbReference type="InterPro" id="IPR010935">
    <property type="entry name" value="SMC_hinge"/>
</dbReference>
<dbReference type="PANTHER" id="PTHR43977">
    <property type="entry name" value="STRUCTURAL MAINTENANCE OF CHROMOSOMES PROTEIN 3"/>
    <property type="match status" value="1"/>
</dbReference>
<dbReference type="Gene3D" id="3.30.70.1620">
    <property type="match status" value="1"/>
</dbReference>
<comment type="function">
    <text evidence="7">Required for chromosome condensation and partitioning.</text>
</comment>
<evidence type="ECO:0000256" key="7">
    <source>
        <dbReference type="HAMAP-Rule" id="MF_01894"/>
    </source>
</evidence>
<feature type="coiled-coil region" evidence="7">
    <location>
        <begin position="759"/>
        <end position="949"/>
    </location>
</feature>
<evidence type="ECO:0000313" key="9">
    <source>
        <dbReference type="EMBL" id="HDX32972.1"/>
    </source>
</evidence>
<feature type="domain" description="SMC hinge" evidence="8">
    <location>
        <begin position="523"/>
        <end position="637"/>
    </location>
</feature>
<evidence type="ECO:0000256" key="2">
    <source>
        <dbReference type="ARBA" id="ARBA00022490"/>
    </source>
</evidence>
<dbReference type="CDD" id="cd03278">
    <property type="entry name" value="ABC_SMC_barmotin"/>
    <property type="match status" value="1"/>
</dbReference>
<gene>
    <name evidence="7 9" type="primary">smc</name>
    <name evidence="9" type="ORF">ENQ20_16015</name>
</gene>
<dbReference type="EMBL" id="DSMG01000165">
    <property type="protein sequence ID" value="HDX32972.1"/>
    <property type="molecule type" value="Genomic_DNA"/>
</dbReference>
<dbReference type="Gene3D" id="3.40.50.300">
    <property type="entry name" value="P-loop containing nucleotide triphosphate hydrolases"/>
    <property type="match status" value="2"/>
</dbReference>
<dbReference type="HAMAP" id="MF_01894">
    <property type="entry name" value="Smc_prok"/>
    <property type="match status" value="1"/>
</dbReference>
<comment type="domain">
    <text evidence="7">Contains large globular domains required for ATP hydrolysis at each terminus and a third globular domain forming a flexible hinge near the middle of the molecule. These domains are separated by coiled-coil structures.</text>
</comment>
<proteinExistence type="inferred from homology"/>
<feature type="coiled-coil region" evidence="7">
    <location>
        <begin position="297"/>
        <end position="366"/>
    </location>
</feature>
<dbReference type="SUPFAM" id="SSF52540">
    <property type="entry name" value="P-loop containing nucleoside triphosphate hydrolases"/>
    <property type="match status" value="1"/>
</dbReference>
<dbReference type="InterPro" id="IPR003395">
    <property type="entry name" value="RecF/RecN/SMC_N"/>
</dbReference>
<feature type="binding site" evidence="7">
    <location>
        <begin position="32"/>
        <end position="39"/>
    </location>
    <ligand>
        <name>ATP</name>
        <dbReference type="ChEBI" id="CHEBI:30616"/>
    </ligand>
</feature>
<dbReference type="AlphaFoldDB" id="A0A7C1FHA1"/>
<dbReference type="GO" id="GO:0007059">
    <property type="term" value="P:chromosome segregation"/>
    <property type="evidence" value="ECO:0007669"/>
    <property type="project" value="UniProtKB-UniRule"/>
</dbReference>
<dbReference type="InterPro" id="IPR011890">
    <property type="entry name" value="SMC_prok"/>
</dbReference>
<reference evidence="9" key="1">
    <citation type="journal article" date="2020" name="mSystems">
        <title>Genome- and Community-Level Interaction Insights into Carbon Utilization and Element Cycling Functions of Hydrothermarchaeota in Hydrothermal Sediment.</title>
        <authorList>
            <person name="Zhou Z."/>
            <person name="Liu Y."/>
            <person name="Xu W."/>
            <person name="Pan J."/>
            <person name="Luo Z.H."/>
            <person name="Li M."/>
        </authorList>
    </citation>
    <scope>NUCLEOTIDE SEQUENCE [LARGE SCALE GENOMIC DNA]</scope>
    <source>
        <strain evidence="9">SpSt-289</strain>
    </source>
</reference>
<dbReference type="GO" id="GO:0007062">
    <property type="term" value="P:sister chromatid cohesion"/>
    <property type="evidence" value="ECO:0007669"/>
    <property type="project" value="InterPro"/>
</dbReference>
<dbReference type="SMART" id="SM00968">
    <property type="entry name" value="SMC_hinge"/>
    <property type="match status" value="1"/>
</dbReference>
<dbReference type="GO" id="GO:0003677">
    <property type="term" value="F:DNA binding"/>
    <property type="evidence" value="ECO:0007669"/>
    <property type="project" value="UniProtKB-UniRule"/>
</dbReference>
<dbReference type="GO" id="GO:0005524">
    <property type="term" value="F:ATP binding"/>
    <property type="evidence" value="ECO:0007669"/>
    <property type="project" value="UniProtKB-UniRule"/>
</dbReference>
<dbReference type="Pfam" id="PF06470">
    <property type="entry name" value="SMC_hinge"/>
    <property type="match status" value="1"/>
</dbReference>
<evidence type="ECO:0000259" key="8">
    <source>
        <dbReference type="SMART" id="SM00968"/>
    </source>
</evidence>
<organism evidence="9">
    <name type="scientific">Caldilinea aerophila</name>
    <dbReference type="NCBI Taxonomy" id="133453"/>
    <lineage>
        <taxon>Bacteria</taxon>
        <taxon>Bacillati</taxon>
        <taxon>Chloroflexota</taxon>
        <taxon>Caldilineae</taxon>
        <taxon>Caldilineales</taxon>
        <taxon>Caldilineaceae</taxon>
        <taxon>Caldilinea</taxon>
    </lineage>
</organism>
<dbReference type="InterPro" id="IPR024704">
    <property type="entry name" value="SMC"/>
</dbReference>
<evidence type="ECO:0000256" key="1">
    <source>
        <dbReference type="ARBA" id="ARBA00004496"/>
    </source>
</evidence>
<sequence>MRIKRVVIQGFKTFARRTEFIFDPGVTAVVGPNGSGKSNIVDAIRWCLGEQSFSLLRSRKTSDVIFSGSDKKSRLNLAEVTITLDNSQGEAPIDYAEIEITRRAYRDGDNEYLLNGQRVRLQDIIDVLAPTGLGKRTYSVIGQGLIDRALSMAPEERRSLFEEAAGISGYQIKRATAVRRLEATQQNLTRVRDILAELSPRLGYLRRQAERAREREQIARDLQALLREWYGYRWHTTLRMVEQSHAAEAAQRREVAAIQQQLATIGESIGQIRQAQNEARAHLASLHAESSELHRQAETIGRELAVAQERLRQLQARREDATRELAPLAAQRAALSERLEELHRSVEKGENELREQMRLVETTQNAVGAQQEARSRLIAQQETLRQMLMQQQRRRAEIAGLLEQITERSAAVEAERSQQHKALIEAERARSTAEAALAEAEAALQAIEQEAHTLQSELAALEAEISALQQEQRGAESARQEADRSLERLKTRRDLLQRLQREGAGYAGGVRAVLQAQASGRLHGILGTVAAQLRVPPHLDKAIETALGAALQNIITQSWEDAAAAIELLKEQRSGRATFLPLDRLHVQPPIPAPKRPGILGVAVDLVDYAPAVEDAMQQLLNRVWVAETLAAARAALDEHRGSARPTVVTLEGEIIRPGGAVTGGSEGNRGDDSLLARERELRELPDQIERAAALLHERTAACSKLAGKIETRRMEIARRQQALADLTRRERPLRGQLEELHRQLDRSLQMQRWRNEQMAQADTALRTLAERKAALDAEAAELEQQEQASLQALSALEAELQAADADALLQELANRRAAAAEAQGHLRSQLALLESTQRTLQDIETQMRNKQQQVAALNAEIETLRRRIEDLTQVEEALSAQIEALQQRIAPIEQTLNRLEAQQAAEEARERAQQQALRQAESLLNQALLQLQRSEDALQQLRSEIEADLGLVVLEESDDVAYQPPLPWDAVVQQLPVVESVPESLEAEVREMRARLARLGGVNPEAPREYEEAAERYEFLSTQSQDLEAASADLQKVIKELDDRMEIELRRTYEAVGKEFTRFFQQLFNGGTAYLELTDPENISQSGVEIIARPPGKRPQSLALLSGGERALAACALIFAILRVSPTPFCVLDEVDAALDEANVDRFRLTVEELSRDTQFIIVTHNRRTLEGANAIYGVTMGADGVSRVISLRLEGDRIVKSEGASKAVDLRTFEEELQM</sequence>
<comment type="subcellular location">
    <subcellularLocation>
        <location evidence="1 7">Cytoplasm</location>
    </subcellularLocation>
</comment>
<feature type="coiled-coil region" evidence="7">
    <location>
        <begin position="1011"/>
        <end position="1045"/>
    </location>
</feature>
<dbReference type="PIRSF" id="PIRSF005719">
    <property type="entry name" value="SMC"/>
    <property type="match status" value="1"/>
</dbReference>
<keyword evidence="4 7" id="KW-0067">ATP-binding</keyword>
<evidence type="ECO:0000256" key="6">
    <source>
        <dbReference type="ARBA" id="ARBA00023125"/>
    </source>
</evidence>
<dbReference type="GO" id="GO:0030261">
    <property type="term" value="P:chromosome condensation"/>
    <property type="evidence" value="ECO:0007669"/>
    <property type="project" value="InterPro"/>
</dbReference>
<dbReference type="GO" id="GO:0005694">
    <property type="term" value="C:chromosome"/>
    <property type="evidence" value="ECO:0007669"/>
    <property type="project" value="InterPro"/>
</dbReference>
<dbReference type="FunFam" id="3.40.50.300:FF:000901">
    <property type="entry name" value="Chromosome partition protein Smc"/>
    <property type="match status" value="1"/>
</dbReference>
<dbReference type="Pfam" id="PF02463">
    <property type="entry name" value="SMC_N"/>
    <property type="match status" value="1"/>
</dbReference>
<protein>
    <recommendedName>
        <fullName evidence="7">Chromosome partition protein Smc</fullName>
    </recommendedName>
</protein>
<dbReference type="NCBIfam" id="TIGR02168">
    <property type="entry name" value="SMC_prok_B"/>
    <property type="match status" value="1"/>
</dbReference>
<comment type="caution">
    <text evidence="9">The sequence shown here is derived from an EMBL/GenBank/DDBJ whole genome shotgun (WGS) entry which is preliminary data.</text>
</comment>
<feature type="coiled-coil region" evidence="7">
    <location>
        <begin position="423"/>
        <end position="502"/>
    </location>
</feature>
<evidence type="ECO:0000256" key="4">
    <source>
        <dbReference type="ARBA" id="ARBA00022840"/>
    </source>
</evidence>
<comment type="subunit">
    <text evidence="7">Homodimer.</text>
</comment>
<accession>A0A7C1FHA1</accession>